<dbReference type="InterPro" id="IPR050515">
    <property type="entry name" value="Beta-lactam/transpept"/>
</dbReference>
<protein>
    <submittedName>
        <fullName evidence="4">Peptidoglycan D,D-transpeptidase FtsI family protein</fullName>
    </submittedName>
</protein>
<dbReference type="SUPFAM" id="SSF56601">
    <property type="entry name" value="beta-lactamase/transpeptidase-like"/>
    <property type="match status" value="1"/>
</dbReference>
<sequence>MNRPIRTLSIGCLILFVALLLNITYVQFFKADDYNDRADNRRVIQASFSRQRGAILAGKQAIAKSVKSKDQYQWQRTYPKPFEYAPITGFLSYQFGQSAIESSQNDVLSGDDDRLFTNRLIDLVTNSEPEGGNVETTINPKVQDAAYNGLTALGSDVEGAAVAIEPSTGRILAMASTPSYNPNNLATHDLNKAAATWKKLDGAGANGPMQNRVTRTALPPGSTFKLVTAAAALEDLKMTPDSLVNGTNRLDVPQTDKDMHNENGTTCGNLGRSKVSFTTALDWSCNVSFGEVALKLTDAQLREQAEKFGFGQHYLDDLSQATSRFPDGTLGPAFRVQSAIGQYDVAATPLQMAMVSAGIANGGTVMKPYLVDRVTSASLDVIDQGHPEPLSGQPAISSKTADQLTTMMQSVVDHGTGTPARIPGVAVAGKTGTAQSDPNRPPYAWFTAFAPAENPKIAVAVMVQKSGTARNDIAGGALCAPIAKSMIEAAIGQ</sequence>
<reference evidence="4 5" key="1">
    <citation type="submission" date="2024-07" db="EMBL/GenBank/DDBJ databases">
        <authorList>
            <person name="Lee S."/>
            <person name="Kang M."/>
        </authorList>
    </citation>
    <scope>NUCLEOTIDE SEQUENCE [LARGE SCALE GENOMIC DNA]</scope>
    <source>
        <strain evidence="4 5">DS6</strain>
    </source>
</reference>
<dbReference type="EMBL" id="JBFPJR010000038">
    <property type="protein sequence ID" value="MEX0429277.1"/>
    <property type="molecule type" value="Genomic_DNA"/>
</dbReference>
<dbReference type="Pfam" id="PF21922">
    <property type="entry name" value="PBP_dimer_2"/>
    <property type="match status" value="1"/>
</dbReference>
<evidence type="ECO:0000313" key="4">
    <source>
        <dbReference type="EMBL" id="MEX0429277.1"/>
    </source>
</evidence>
<dbReference type="Gene3D" id="3.90.1310.10">
    <property type="entry name" value="Penicillin-binding protein 2a (Domain 2)"/>
    <property type="match status" value="1"/>
</dbReference>
<organism evidence="4 5">
    <name type="scientific">Nocardioides eburneus</name>
    <dbReference type="NCBI Taxonomy" id="3231482"/>
    <lineage>
        <taxon>Bacteria</taxon>
        <taxon>Bacillati</taxon>
        <taxon>Actinomycetota</taxon>
        <taxon>Actinomycetes</taxon>
        <taxon>Propionibacteriales</taxon>
        <taxon>Nocardioidaceae</taxon>
        <taxon>Nocardioides</taxon>
    </lineage>
</organism>
<feature type="region of interest" description="Disordered" evidence="1">
    <location>
        <begin position="244"/>
        <end position="265"/>
    </location>
</feature>
<dbReference type="Pfam" id="PF00905">
    <property type="entry name" value="Transpeptidase"/>
    <property type="match status" value="1"/>
</dbReference>
<accession>A0ABV3T263</accession>
<dbReference type="Gene3D" id="3.40.710.10">
    <property type="entry name" value="DD-peptidase/beta-lactamase superfamily"/>
    <property type="match status" value="1"/>
</dbReference>
<evidence type="ECO:0000256" key="1">
    <source>
        <dbReference type="SAM" id="MobiDB-lite"/>
    </source>
</evidence>
<proteinExistence type="predicted"/>
<dbReference type="InterPro" id="IPR001460">
    <property type="entry name" value="PCN-bd_Tpept"/>
</dbReference>
<keyword evidence="5" id="KW-1185">Reference proteome</keyword>
<feature type="domain" description="Penicillin-binding protein transpeptidase" evidence="2">
    <location>
        <begin position="159"/>
        <end position="487"/>
    </location>
</feature>
<evidence type="ECO:0000259" key="3">
    <source>
        <dbReference type="Pfam" id="PF21922"/>
    </source>
</evidence>
<evidence type="ECO:0000313" key="5">
    <source>
        <dbReference type="Proteomes" id="UP001556631"/>
    </source>
</evidence>
<dbReference type="PANTHER" id="PTHR30627">
    <property type="entry name" value="PEPTIDOGLYCAN D,D-TRANSPEPTIDASE"/>
    <property type="match status" value="1"/>
</dbReference>
<feature type="domain" description="Penicillin binding protein A dimerisation" evidence="3">
    <location>
        <begin position="52"/>
        <end position="134"/>
    </location>
</feature>
<dbReference type="Proteomes" id="UP001556631">
    <property type="component" value="Unassembled WGS sequence"/>
</dbReference>
<dbReference type="InterPro" id="IPR012338">
    <property type="entry name" value="Beta-lactam/transpept-like"/>
</dbReference>
<evidence type="ECO:0000259" key="2">
    <source>
        <dbReference type="Pfam" id="PF00905"/>
    </source>
</evidence>
<dbReference type="InterPro" id="IPR054120">
    <property type="entry name" value="PBPA_dimer"/>
</dbReference>
<dbReference type="PANTHER" id="PTHR30627:SF24">
    <property type="entry name" value="PENICILLIN-BINDING PROTEIN 4B"/>
    <property type="match status" value="1"/>
</dbReference>
<comment type="caution">
    <text evidence="4">The sequence shown here is derived from an EMBL/GenBank/DDBJ whole genome shotgun (WGS) entry which is preliminary data.</text>
</comment>
<name>A0ABV3T263_9ACTN</name>
<gene>
    <name evidence="4" type="ORF">AB3X52_16765</name>
</gene>
<dbReference type="RefSeq" id="WP_367995243.1">
    <property type="nucleotide sequence ID" value="NZ_JBFPJR010000038.1"/>
</dbReference>